<dbReference type="Gene3D" id="3.80.10.10">
    <property type="entry name" value="Ribonuclease Inhibitor"/>
    <property type="match status" value="1"/>
</dbReference>
<dbReference type="SMART" id="SM00256">
    <property type="entry name" value="FBOX"/>
    <property type="match status" value="2"/>
</dbReference>
<dbReference type="Pfam" id="PF00646">
    <property type="entry name" value="F-box"/>
    <property type="match status" value="1"/>
</dbReference>
<feature type="domain" description="F-box" evidence="1">
    <location>
        <begin position="55"/>
        <end position="94"/>
    </location>
</feature>
<evidence type="ECO:0000313" key="3">
    <source>
        <dbReference type="Proteomes" id="UP001642540"/>
    </source>
</evidence>
<feature type="domain" description="F-box" evidence="1">
    <location>
        <begin position="17"/>
        <end position="52"/>
    </location>
</feature>
<gene>
    <name evidence="2" type="ORF">ODALV1_LOCUS7730</name>
</gene>
<dbReference type="InterPro" id="IPR032675">
    <property type="entry name" value="LRR_dom_sf"/>
</dbReference>
<sequence length="432" mass="50928">MMDRQHLEGGRIHPLLLPNVITVLAEHLHSQDVHRCRLVCKIWDRIIRRKTSPLLNAKILSGVLSYLPYMSLPPARLVCSLWNDIILKSHWSEDRKAFFTRRFRIDDFRRLNAKIGNPRDLPLPLAFTSFTVLNSISLNATHDFFTDYGTSLKSLTLYRCKWTLENLRNTLFNHAINLEHLSITCGIIPGTQIGFGKEISFPELDFVLHEDLANYPVLRQMKCIELEMNLLDKRDNARAYVEQFLTELFKSCPEVEEVNFDISAWYTRTWATDFIATNENLTLRKLRVIKPIIDPDCAKIINLQMKQLPLTTLKIRIRYKDVTLEALHELLVSLKHTLEDLQIVFLEYRCAHEFPSAQELYKLKKLELWKFKGQLDFLREFADLRNLLIGEMKLKGQKLFNQRDVFKALLPNLKKLTFKDFWEVRHERDWFS</sequence>
<evidence type="ECO:0000313" key="2">
    <source>
        <dbReference type="EMBL" id="CAL8090709.1"/>
    </source>
</evidence>
<comment type="caution">
    <text evidence="2">The sequence shown here is derived from an EMBL/GenBank/DDBJ whole genome shotgun (WGS) entry which is preliminary data.</text>
</comment>
<dbReference type="SUPFAM" id="SSF52047">
    <property type="entry name" value="RNI-like"/>
    <property type="match status" value="1"/>
</dbReference>
<dbReference type="InterPro" id="IPR001810">
    <property type="entry name" value="F-box_dom"/>
</dbReference>
<name>A0ABP1QAD2_9HEXA</name>
<keyword evidence="3" id="KW-1185">Reference proteome</keyword>
<accession>A0ABP1QAD2</accession>
<protein>
    <recommendedName>
        <fullName evidence="1">F-box domain-containing protein</fullName>
    </recommendedName>
</protein>
<dbReference type="InterPro" id="IPR036047">
    <property type="entry name" value="F-box-like_dom_sf"/>
</dbReference>
<organism evidence="2 3">
    <name type="scientific">Orchesella dallaii</name>
    <dbReference type="NCBI Taxonomy" id="48710"/>
    <lineage>
        <taxon>Eukaryota</taxon>
        <taxon>Metazoa</taxon>
        <taxon>Ecdysozoa</taxon>
        <taxon>Arthropoda</taxon>
        <taxon>Hexapoda</taxon>
        <taxon>Collembola</taxon>
        <taxon>Entomobryomorpha</taxon>
        <taxon>Entomobryoidea</taxon>
        <taxon>Orchesellidae</taxon>
        <taxon>Orchesellinae</taxon>
        <taxon>Orchesella</taxon>
    </lineage>
</organism>
<dbReference type="Proteomes" id="UP001642540">
    <property type="component" value="Unassembled WGS sequence"/>
</dbReference>
<evidence type="ECO:0000259" key="1">
    <source>
        <dbReference type="SMART" id="SM00256"/>
    </source>
</evidence>
<dbReference type="SUPFAM" id="SSF81383">
    <property type="entry name" value="F-box domain"/>
    <property type="match status" value="1"/>
</dbReference>
<dbReference type="EMBL" id="CAXLJM020000024">
    <property type="protein sequence ID" value="CAL8090709.1"/>
    <property type="molecule type" value="Genomic_DNA"/>
</dbReference>
<proteinExistence type="predicted"/>
<reference evidence="2 3" key="1">
    <citation type="submission" date="2024-08" db="EMBL/GenBank/DDBJ databases">
        <authorList>
            <person name="Cucini C."/>
            <person name="Frati F."/>
        </authorList>
    </citation>
    <scope>NUCLEOTIDE SEQUENCE [LARGE SCALE GENOMIC DNA]</scope>
</reference>